<protein>
    <submittedName>
        <fullName evidence="10">SusC/RagA family TonB-linked outer membrane protein</fullName>
    </submittedName>
</protein>
<dbReference type="Gene3D" id="2.170.130.10">
    <property type="entry name" value="TonB-dependent receptor, plug domain"/>
    <property type="match status" value="1"/>
</dbReference>
<dbReference type="NCBIfam" id="TIGR04057">
    <property type="entry name" value="SusC_RagA_signa"/>
    <property type="match status" value="1"/>
</dbReference>
<gene>
    <name evidence="10" type="ORF">DXA50_08620</name>
</gene>
<feature type="compositionally biased region" description="Polar residues" evidence="8">
    <location>
        <begin position="606"/>
        <end position="620"/>
    </location>
</feature>
<keyword evidence="4 7" id="KW-0812">Transmembrane</keyword>
<evidence type="ECO:0000313" key="11">
    <source>
        <dbReference type="Proteomes" id="UP000286063"/>
    </source>
</evidence>
<proteinExistence type="inferred from homology"/>
<sequence length="1132" mass="128083">MKKKEQLRCQAKKSIFKKTCLLFVMWSGLLIGNLRAQSVIADNPNVTLQLSNVTLIEFFNKLTEVTGKNFVYSADILEQKGRVSVTVENERLDKVLDRCLKEKGLGYTFQDDVILIYLQNEKVSPGEKVKKRLVRGVVRDQQGDPLVGATVVLKNTHMGVATDVDGRFEMEIMPETEYLVFSFIGKKEKEVSVKKHKELEVVLEDLMENLEDVVITGYGNISKSSFTGNSVSIKREDLLKVSKSNVIAALQTFDPSFRIQENNQWGSDPNAIPEMYIRGRSGVGIKELDKDQLSKSQLENNPNLPLFIMDGFEISARKLYDFDPNRIENVTILKDAAATAMYGSRAANGVVVITTIAPKPNKIMITYNMTGTVMMPDLSDYNLMNAREKLEAEVASGVYQGSNAFGQDLLNREYHAKLSNVLRGVDTDWLSQPLRTAFNHQHSLYLESGAENLRFGVELNYNNNDGVMKGSFRDRAGVGLSVDYRIGDFQIRNYFSYTSVKSKESPYGIFSDYTKKLPYDEMKDEYGQWLWETTTWHDNTGNTTVNPLYEAGLKSFDKTEQEEFVDNLNVNWYVTPHLQLKGQVSVIKTGSEHEKFVDPKSRHNTRPLSNSNVSSGELHTTSGDELSWNANVFAAYNYFLNEHNINLNVGFNIRTSNTESLNAFYRGFPSGILHSPNYAQEIVTKPTANQNKTRLFGVVSTLNYSYRNIWLLDVAFRSDGSSEFGSDRKFAPFWSGGVGINFHNFAFMQQTGWVNTFRLKGSYGVTGKVNFAPYSAQTIYQIQNDEWYKTGYGATLMALGNMSLGWEKTRKLNIGADLELWKGALQLSASWYKDKTVDLINDVTIPASSGFRTYVDNVGEVVNKGVEINLRGRVYQSRDWMVNVFANLAHNKNEILKVAESLKAYNERVNEYFRENMYNSTSLEPFTQYVEGGSLTSIYAMRSLGIDPATGEELLLTKKGDITTVWNTNEQVIVGNKEPKAQGTLGFNVSFKGFSLYATFLYEFGGQRYNSTLAEKVENVDVYNYNVDKRVLTKRWQKPGDHTKFKALQKSALYSLKTNPTERFVQDYNVLSLNSLTLGYDFKSEMVKKWGLGVLRFEVGANDLFRLSSVKAERGLSYPYARNINFSLSVSL</sequence>
<evidence type="ECO:0000259" key="9">
    <source>
        <dbReference type="SMART" id="SM00965"/>
    </source>
</evidence>
<dbReference type="InterPro" id="IPR037066">
    <property type="entry name" value="Plug_dom_sf"/>
</dbReference>
<dbReference type="OrthoDB" id="668629at2"/>
<evidence type="ECO:0000256" key="7">
    <source>
        <dbReference type="PROSITE-ProRule" id="PRU01360"/>
    </source>
</evidence>
<dbReference type="InterPro" id="IPR039426">
    <property type="entry name" value="TonB-dep_rcpt-like"/>
</dbReference>
<dbReference type="NCBIfam" id="TIGR04056">
    <property type="entry name" value="OMP_RagA_SusC"/>
    <property type="match status" value="1"/>
</dbReference>
<reference evidence="10 11" key="1">
    <citation type="submission" date="2018-08" db="EMBL/GenBank/DDBJ databases">
        <title>A genome reference for cultivated species of the human gut microbiota.</title>
        <authorList>
            <person name="Zou Y."/>
            <person name="Xue W."/>
            <person name="Luo G."/>
        </authorList>
    </citation>
    <scope>NUCLEOTIDE SEQUENCE [LARGE SCALE GENOMIC DNA]</scope>
    <source>
        <strain evidence="10 11">OF02-7</strain>
    </source>
</reference>
<dbReference type="PROSITE" id="PS52016">
    <property type="entry name" value="TONB_DEPENDENT_REC_3"/>
    <property type="match status" value="1"/>
</dbReference>
<dbReference type="InterPro" id="IPR008969">
    <property type="entry name" value="CarboxyPept-like_regulatory"/>
</dbReference>
<dbReference type="Gene3D" id="2.40.170.20">
    <property type="entry name" value="TonB-dependent receptor, beta-barrel domain"/>
    <property type="match status" value="1"/>
</dbReference>
<dbReference type="InterPro" id="IPR011662">
    <property type="entry name" value="Secretin/TonB_short_N"/>
</dbReference>
<dbReference type="SMART" id="SM00965">
    <property type="entry name" value="STN"/>
    <property type="match status" value="1"/>
</dbReference>
<comment type="subcellular location">
    <subcellularLocation>
        <location evidence="1 7">Cell outer membrane</location>
        <topology evidence="1 7">Multi-pass membrane protein</topology>
    </subcellularLocation>
</comment>
<keyword evidence="6 7" id="KW-0998">Cell outer membrane</keyword>
<comment type="similarity">
    <text evidence="7">Belongs to the TonB-dependent receptor family.</text>
</comment>
<dbReference type="Gene3D" id="2.60.40.1120">
    <property type="entry name" value="Carboxypeptidase-like, regulatory domain"/>
    <property type="match status" value="1"/>
</dbReference>
<evidence type="ECO:0000256" key="8">
    <source>
        <dbReference type="SAM" id="MobiDB-lite"/>
    </source>
</evidence>
<feature type="region of interest" description="Disordered" evidence="8">
    <location>
        <begin position="594"/>
        <end position="620"/>
    </location>
</feature>
<dbReference type="AlphaFoldDB" id="A0A413INN8"/>
<keyword evidence="5 7" id="KW-0472">Membrane</keyword>
<evidence type="ECO:0000256" key="4">
    <source>
        <dbReference type="ARBA" id="ARBA00022692"/>
    </source>
</evidence>
<dbReference type="EMBL" id="QSCR01000012">
    <property type="protein sequence ID" value="RGY18239.1"/>
    <property type="molecule type" value="Genomic_DNA"/>
</dbReference>
<evidence type="ECO:0000256" key="3">
    <source>
        <dbReference type="ARBA" id="ARBA00022452"/>
    </source>
</evidence>
<name>A0A413INN8_9BACT</name>
<dbReference type="SUPFAM" id="SSF49464">
    <property type="entry name" value="Carboxypeptidase regulatory domain-like"/>
    <property type="match status" value="1"/>
</dbReference>
<keyword evidence="3 7" id="KW-1134">Transmembrane beta strand</keyword>
<accession>A0A413INN8</accession>
<evidence type="ECO:0000256" key="6">
    <source>
        <dbReference type="ARBA" id="ARBA00023237"/>
    </source>
</evidence>
<dbReference type="InterPro" id="IPR023997">
    <property type="entry name" value="TonB-dep_OMP_SusC/RagA_CS"/>
</dbReference>
<organism evidence="10 11">
    <name type="scientific">Butyricimonas virosa</name>
    <dbReference type="NCBI Taxonomy" id="544645"/>
    <lineage>
        <taxon>Bacteria</taxon>
        <taxon>Pseudomonadati</taxon>
        <taxon>Bacteroidota</taxon>
        <taxon>Bacteroidia</taxon>
        <taxon>Bacteroidales</taxon>
        <taxon>Odoribacteraceae</taxon>
        <taxon>Butyricimonas</taxon>
    </lineage>
</organism>
<dbReference type="InterPro" id="IPR023996">
    <property type="entry name" value="TonB-dep_OMP_SusC/RagA"/>
</dbReference>
<feature type="domain" description="Secretin/TonB short N-terminal" evidence="9">
    <location>
        <begin position="68"/>
        <end position="119"/>
    </location>
</feature>
<dbReference type="GO" id="GO:0009279">
    <property type="term" value="C:cell outer membrane"/>
    <property type="evidence" value="ECO:0007669"/>
    <property type="project" value="UniProtKB-SubCell"/>
</dbReference>
<keyword evidence="2 7" id="KW-0813">Transport</keyword>
<dbReference type="InterPro" id="IPR036942">
    <property type="entry name" value="Beta-barrel_TonB_sf"/>
</dbReference>
<evidence type="ECO:0000256" key="1">
    <source>
        <dbReference type="ARBA" id="ARBA00004571"/>
    </source>
</evidence>
<evidence type="ECO:0000313" key="10">
    <source>
        <dbReference type="EMBL" id="RGY18239.1"/>
    </source>
</evidence>
<evidence type="ECO:0000256" key="2">
    <source>
        <dbReference type="ARBA" id="ARBA00022448"/>
    </source>
</evidence>
<dbReference type="Pfam" id="PF07715">
    <property type="entry name" value="Plug"/>
    <property type="match status" value="1"/>
</dbReference>
<dbReference type="Pfam" id="PF07660">
    <property type="entry name" value="STN"/>
    <property type="match status" value="1"/>
</dbReference>
<dbReference type="Proteomes" id="UP000286063">
    <property type="component" value="Unassembled WGS sequence"/>
</dbReference>
<evidence type="ECO:0000256" key="5">
    <source>
        <dbReference type="ARBA" id="ARBA00023136"/>
    </source>
</evidence>
<dbReference type="SUPFAM" id="SSF56935">
    <property type="entry name" value="Porins"/>
    <property type="match status" value="1"/>
</dbReference>
<dbReference type="Pfam" id="PF13715">
    <property type="entry name" value="CarbopepD_reg_2"/>
    <property type="match status" value="1"/>
</dbReference>
<dbReference type="InterPro" id="IPR012910">
    <property type="entry name" value="Plug_dom"/>
</dbReference>
<dbReference type="RefSeq" id="WP_117774992.1">
    <property type="nucleotide sequence ID" value="NZ_CAUEFF010000011.1"/>
</dbReference>
<comment type="caution">
    <text evidence="10">The sequence shown here is derived from an EMBL/GenBank/DDBJ whole genome shotgun (WGS) entry which is preliminary data.</text>
</comment>